<dbReference type="NCBIfam" id="TIGR04416">
    <property type="entry name" value="group_II_RT_mat"/>
    <property type="match status" value="1"/>
</dbReference>
<proteinExistence type="predicted"/>
<dbReference type="InterPro" id="IPR030931">
    <property type="entry name" value="Group_II_RT_mat"/>
</dbReference>
<dbReference type="InterPro" id="IPR003615">
    <property type="entry name" value="HNH_nuc"/>
</dbReference>
<reference evidence="2" key="2">
    <citation type="journal article" date="2019" name="Mol. Phylogenet. Evol.">
        <title>Reassessment of the classification of bryopsidales (chlorophyta) based on chloroplast phylogenomic analyses.</title>
        <authorList>
            <person name="Cremen M.C."/>
            <person name="Leliaert F."/>
            <person name="West J."/>
            <person name="Lam D.W."/>
            <person name="Shimada S."/>
            <person name="Lopez-Bautista J.M."/>
            <person name="Verbruggen H."/>
        </authorList>
    </citation>
    <scope>NUCLEOTIDE SEQUENCE</scope>
</reference>
<dbReference type="AlphaFoldDB" id="A0A386AXU4"/>
<organism evidence="2">
    <name type="scientific">Pseudobryopsis hainanensis</name>
    <dbReference type="NCBI Taxonomy" id="2320808"/>
    <lineage>
        <taxon>Eukaryota</taxon>
        <taxon>Viridiplantae</taxon>
        <taxon>Chlorophyta</taxon>
        <taxon>core chlorophytes</taxon>
        <taxon>Ulvophyceae</taxon>
        <taxon>TCBD clade</taxon>
        <taxon>Bryopsidales</taxon>
        <taxon>Bryopsidineae</taxon>
        <taxon>Pseudobryopsidaceae</taxon>
        <taxon>Pseudobryopsis</taxon>
    </lineage>
</organism>
<feature type="domain" description="Reverse transcriptase" evidence="1">
    <location>
        <begin position="1"/>
        <end position="329"/>
    </location>
</feature>
<dbReference type="InterPro" id="IPR025960">
    <property type="entry name" value="RVT_N"/>
</dbReference>
<dbReference type="SUPFAM" id="SSF56672">
    <property type="entry name" value="DNA/RNA polymerases"/>
    <property type="match status" value="1"/>
</dbReference>
<dbReference type="CDD" id="cd00085">
    <property type="entry name" value="HNHc"/>
    <property type="match status" value="1"/>
</dbReference>
<dbReference type="PANTHER" id="PTHR34047:SF10">
    <property type="entry name" value="GROUP II INTRON-ASSOCIATED OPEN READING FRAME"/>
    <property type="match status" value="1"/>
</dbReference>
<dbReference type="Pfam" id="PF13655">
    <property type="entry name" value="RVT_N"/>
    <property type="match status" value="1"/>
</dbReference>
<dbReference type="Gene3D" id="1.10.30.50">
    <property type="match status" value="1"/>
</dbReference>
<dbReference type="CDD" id="cd01651">
    <property type="entry name" value="RT_G2_intron"/>
    <property type="match status" value="1"/>
</dbReference>
<name>A0A386AXU4_9CHLO</name>
<accession>A0A386AXU4</accession>
<keyword evidence="2" id="KW-0934">Plastid</keyword>
<reference evidence="2" key="1">
    <citation type="submission" date="2018-07" db="EMBL/GenBank/DDBJ databases">
        <authorList>
            <person name="Quirk P.G."/>
            <person name="Krulwich T.A."/>
        </authorList>
    </citation>
    <scope>NUCLEOTIDE SEQUENCE</scope>
</reference>
<gene>
    <name evidence="2" type="primary">orf598</name>
</gene>
<dbReference type="PROSITE" id="PS50878">
    <property type="entry name" value="RT_POL"/>
    <property type="match status" value="1"/>
</dbReference>
<dbReference type="SMART" id="SM00507">
    <property type="entry name" value="HNHc"/>
    <property type="match status" value="1"/>
</dbReference>
<evidence type="ECO:0000313" key="2">
    <source>
        <dbReference type="EMBL" id="AYC64268.1"/>
    </source>
</evidence>
<dbReference type="Pfam" id="PF00078">
    <property type="entry name" value="RVT_1"/>
    <property type="match status" value="1"/>
</dbReference>
<dbReference type="InterPro" id="IPR000477">
    <property type="entry name" value="RT_dom"/>
</dbReference>
<dbReference type="EMBL" id="MH591092">
    <property type="protein sequence ID" value="AYC64268.1"/>
    <property type="molecule type" value="Genomic_DNA"/>
</dbReference>
<sequence>MNSTLENLQTWDTIQWNTVNEQVRNLKFRIFMAKQTGNRLRLRRLQKLMLNSRYNALHAVRRATVINSGRKTPRIDKVLVEEKQQRMELVEWLCGTQLSKYQPKPVKRVKIPKPNGKTKPPGIPTITDRCIQAMVLNALEPEWEACFEANSYGFRPGRSPHDAIARVFTILSVKSKGKNRKQWILDADIEGFFDNICHDYILEKLDNFPGRHLIQKWLKAGYMEKSMYHPTELGTTQGGIISPLLANIALHGLESYIGATPDSTGRICGTRNYIRYANDFIVLCSSEQEAKETKDQIANWLKQRGLRFAPDKIHIHHIEDGFDFLGVNIRHFKTRAKHKTQGKVLLIRPSTKSIRSITQKLRNEWQLLRGKSITEVLNRINPIITGWANYHRKYDAINTFRKLDNWTFQKSWEYASRAHGNKSKYWIYDKYFGNFNLARKDRWTFGDKETGNHLKKFAWFNVQRHIMVKGAHSPCDPKLKEYWEGRQTRLFKATSLPSELKIAKQQDFKCPVCADSLYGREALHKHHLIPRKIMPIDNYWNLVYVHHQCYQQLHAQPQLERQLQKILFEMKRAQTKRLNKAQRQALGALKDELFEHKA</sequence>
<dbReference type="Pfam" id="PF08388">
    <property type="entry name" value="GIIM"/>
    <property type="match status" value="1"/>
</dbReference>
<dbReference type="PANTHER" id="PTHR34047">
    <property type="entry name" value="NUCLEAR INTRON MATURASE 1, MITOCHONDRIAL-RELATED"/>
    <property type="match status" value="1"/>
</dbReference>
<dbReference type="InterPro" id="IPR013597">
    <property type="entry name" value="Mat_intron_G2"/>
</dbReference>
<dbReference type="InterPro" id="IPR051083">
    <property type="entry name" value="GrpII_Intron_Splice-Mob/Def"/>
</dbReference>
<geneLocation type="chloroplast" evidence="2"/>
<evidence type="ECO:0000259" key="1">
    <source>
        <dbReference type="PROSITE" id="PS50878"/>
    </source>
</evidence>
<keyword evidence="2" id="KW-0150">Chloroplast</keyword>
<protein>
    <recommendedName>
        <fullName evidence="1">Reverse transcriptase domain-containing protein</fullName>
    </recommendedName>
</protein>
<dbReference type="InterPro" id="IPR043502">
    <property type="entry name" value="DNA/RNA_pol_sf"/>
</dbReference>